<gene>
    <name evidence="1" type="ORF">MNBD_GAMMA12-1969</name>
</gene>
<dbReference type="InterPro" id="IPR049346">
    <property type="entry name" value="Tsi1-like_sf"/>
</dbReference>
<dbReference type="Gene3D" id="2.40.128.650">
    <property type="match status" value="1"/>
</dbReference>
<accession>A0A3B0Z385</accession>
<name>A0A3B0Z385_9ZZZZ</name>
<organism evidence="1">
    <name type="scientific">hydrothermal vent metagenome</name>
    <dbReference type="NCBI Taxonomy" id="652676"/>
    <lineage>
        <taxon>unclassified sequences</taxon>
        <taxon>metagenomes</taxon>
        <taxon>ecological metagenomes</taxon>
    </lineage>
</organism>
<sequence length="216" mass="24552">MRCQKLILLVFVVYAFNSYADGCQWQAVNIKISPKEAMHVQASNYKGKINYSAKIGKYVVDWVVFNDPGEELIFSNPSKKKQCKVNTGGIITLKYTFYNSSSKVFAVTTYSGSTRHIEFYNVRTCKLLNVVDISVDETVTSKKIVNKGYCECKDRCKGVVSLCYSATVYTLDKKCLPHKDLDLSKQYTKKRFGVYFKGKQSINLPMTNMAEVVIEK</sequence>
<evidence type="ECO:0000313" key="1">
    <source>
        <dbReference type="EMBL" id="VAW81952.1"/>
    </source>
</evidence>
<reference evidence="1" key="1">
    <citation type="submission" date="2018-06" db="EMBL/GenBank/DDBJ databases">
        <authorList>
            <person name="Zhirakovskaya E."/>
        </authorList>
    </citation>
    <scope>NUCLEOTIDE SEQUENCE</scope>
</reference>
<dbReference type="AlphaFoldDB" id="A0A3B0Z385"/>
<protein>
    <submittedName>
        <fullName evidence="1">Uncharacterized protein</fullName>
    </submittedName>
</protein>
<proteinExistence type="predicted"/>
<dbReference type="EMBL" id="UOFL01000232">
    <property type="protein sequence ID" value="VAW81952.1"/>
    <property type="molecule type" value="Genomic_DNA"/>
</dbReference>